<accession>A0A6H9XKF5</accession>
<comment type="caution">
    <text evidence="2">The sequence shown here is derived from an EMBL/GenBank/DDBJ whole genome shotgun (WGS) entry which is preliminary data.</text>
</comment>
<gene>
    <name evidence="2" type="ORF">NCTC10254_00757</name>
</gene>
<dbReference type="InterPro" id="IPR037401">
    <property type="entry name" value="SnoaL-like"/>
</dbReference>
<protein>
    <recommendedName>
        <fullName evidence="1">SnoaL-like domain-containing protein</fullName>
    </recommendedName>
</protein>
<feature type="domain" description="SnoaL-like" evidence="1">
    <location>
        <begin position="4"/>
        <end position="116"/>
    </location>
</feature>
<dbReference type="RefSeq" id="WP_005524425.1">
    <property type="nucleotide sequence ID" value="NZ_CAJPQJ010000007.1"/>
</dbReference>
<name>A0A6H9XKF5_9CORY</name>
<dbReference type="SUPFAM" id="SSF54427">
    <property type="entry name" value="NTF2-like"/>
    <property type="match status" value="1"/>
</dbReference>
<dbReference type="Gene3D" id="3.10.450.50">
    <property type="match status" value="1"/>
</dbReference>
<evidence type="ECO:0000313" key="3">
    <source>
        <dbReference type="Proteomes" id="UP000249886"/>
    </source>
</evidence>
<sequence length="135" mass="14884">MSNDIIHAITRLFWAVDHHDWDALPKVLGKEVLLDYGEPATLTPTDIVSMWQPLFTALDAHQHLVGNHLVTASGNAATVTASFIATHQYAGETWTLGGDYEFRLLNDAGWRITAMTMTPVWQTGPADLIQRATGN</sequence>
<evidence type="ECO:0000259" key="1">
    <source>
        <dbReference type="Pfam" id="PF13577"/>
    </source>
</evidence>
<evidence type="ECO:0000313" key="2">
    <source>
        <dbReference type="EMBL" id="SPW24379.1"/>
    </source>
</evidence>
<dbReference type="EMBL" id="UARK01000001">
    <property type="protein sequence ID" value="SPW24379.1"/>
    <property type="molecule type" value="Genomic_DNA"/>
</dbReference>
<proteinExistence type="predicted"/>
<dbReference type="InterPro" id="IPR032710">
    <property type="entry name" value="NTF2-like_dom_sf"/>
</dbReference>
<dbReference type="GeneID" id="84572832"/>
<dbReference type="Pfam" id="PF13577">
    <property type="entry name" value="SnoaL_4"/>
    <property type="match status" value="1"/>
</dbReference>
<reference evidence="2 3" key="1">
    <citation type="submission" date="2018-06" db="EMBL/GenBank/DDBJ databases">
        <authorList>
            <consortium name="Pathogen Informatics"/>
            <person name="Doyle S."/>
        </authorList>
    </citation>
    <scope>NUCLEOTIDE SEQUENCE [LARGE SCALE GENOMIC DNA]</scope>
    <source>
        <strain evidence="2 3">NCTC10254</strain>
    </source>
</reference>
<dbReference type="AlphaFoldDB" id="A0A6H9XKF5"/>
<dbReference type="Proteomes" id="UP000249886">
    <property type="component" value="Unassembled WGS sequence"/>
</dbReference>
<organism evidence="2 3">
    <name type="scientific">Corynebacterium matruchotii</name>
    <dbReference type="NCBI Taxonomy" id="43768"/>
    <lineage>
        <taxon>Bacteria</taxon>
        <taxon>Bacillati</taxon>
        <taxon>Actinomycetota</taxon>
        <taxon>Actinomycetes</taxon>
        <taxon>Mycobacteriales</taxon>
        <taxon>Corynebacteriaceae</taxon>
        <taxon>Corynebacterium</taxon>
    </lineage>
</organism>